<proteinExistence type="predicted"/>
<dbReference type="Proteomes" id="UP000002274">
    <property type="component" value="Chromosome"/>
</dbReference>
<dbReference type="KEGG" id="pmf:P9303_25791"/>
<evidence type="ECO:0000313" key="2">
    <source>
        <dbReference type="Proteomes" id="UP000002274"/>
    </source>
</evidence>
<sequence length="59" mass="5950">MAAELQCAANVGAGNQFSSSVAEVSNLDSPQLGSFLRVDQVINSGAPTANSGFCGFAQN</sequence>
<dbReference type="EMBL" id="CP000554">
    <property type="protein sequence ID" value="ABM79310.1"/>
    <property type="molecule type" value="Genomic_DNA"/>
</dbReference>
<evidence type="ECO:0000313" key="1">
    <source>
        <dbReference type="EMBL" id="ABM79310.1"/>
    </source>
</evidence>
<dbReference type="AlphaFoldDB" id="A2CCV0"/>
<name>A2CCV0_PROM3</name>
<reference evidence="1 2" key="1">
    <citation type="journal article" date="2007" name="PLoS Genet.">
        <title>Patterns and implications of gene gain and loss in the evolution of Prochlorococcus.</title>
        <authorList>
            <person name="Kettler G.C."/>
            <person name="Martiny A.C."/>
            <person name="Huang K."/>
            <person name="Zucker J."/>
            <person name="Coleman M.L."/>
            <person name="Rodrigue S."/>
            <person name="Chen F."/>
            <person name="Lapidus A."/>
            <person name="Ferriera S."/>
            <person name="Johnson J."/>
            <person name="Steglich C."/>
            <person name="Church G.M."/>
            <person name="Richardson P."/>
            <person name="Chisholm S.W."/>
        </authorList>
    </citation>
    <scope>NUCLEOTIDE SEQUENCE [LARGE SCALE GENOMIC DNA]</scope>
    <source>
        <strain evidence="1 2">MIT 9303</strain>
    </source>
</reference>
<protein>
    <submittedName>
        <fullName evidence="1">Uncharacterized protein</fullName>
    </submittedName>
</protein>
<gene>
    <name evidence="1" type="ordered locus">P9303_25791</name>
</gene>
<dbReference type="HOGENOM" id="CLU_2956981_0_0_3"/>
<organism evidence="1 2">
    <name type="scientific">Prochlorococcus marinus (strain MIT 9303)</name>
    <dbReference type="NCBI Taxonomy" id="59922"/>
    <lineage>
        <taxon>Bacteria</taxon>
        <taxon>Bacillati</taxon>
        <taxon>Cyanobacteriota</taxon>
        <taxon>Cyanophyceae</taxon>
        <taxon>Synechococcales</taxon>
        <taxon>Prochlorococcaceae</taxon>
        <taxon>Prochlorococcus</taxon>
    </lineage>
</organism>
<accession>A2CCV0</accession>